<evidence type="ECO:0000313" key="2">
    <source>
        <dbReference type="EMBL" id="ELY57167.1"/>
    </source>
</evidence>
<comment type="caution">
    <text evidence="2">The sequence shown here is derived from an EMBL/GenBank/DDBJ whole genome shotgun (WGS) entry which is preliminary data.</text>
</comment>
<gene>
    <name evidence="2" type="ORF">C491_11718</name>
</gene>
<organism evidence="2 3">
    <name type="scientific">Natronococcus amylolyticus DSM 10524</name>
    <dbReference type="NCBI Taxonomy" id="1227497"/>
    <lineage>
        <taxon>Archaea</taxon>
        <taxon>Methanobacteriati</taxon>
        <taxon>Methanobacteriota</taxon>
        <taxon>Stenosarchaea group</taxon>
        <taxon>Halobacteria</taxon>
        <taxon>Halobacteriales</taxon>
        <taxon>Natrialbaceae</taxon>
        <taxon>Natronococcus</taxon>
    </lineage>
</organism>
<name>L9X6D2_9EURY</name>
<evidence type="ECO:0000259" key="1">
    <source>
        <dbReference type="Pfam" id="PF24035"/>
    </source>
</evidence>
<reference evidence="2 3" key="1">
    <citation type="journal article" date="2014" name="PLoS Genet.">
        <title>Phylogenetically driven sequencing of extremely halophilic archaea reveals strategies for static and dynamic osmo-response.</title>
        <authorList>
            <person name="Becker E.A."/>
            <person name="Seitzer P.M."/>
            <person name="Tritt A."/>
            <person name="Larsen D."/>
            <person name="Krusor M."/>
            <person name="Yao A.I."/>
            <person name="Wu D."/>
            <person name="Madern D."/>
            <person name="Eisen J.A."/>
            <person name="Darling A.E."/>
            <person name="Facciotti M.T."/>
        </authorList>
    </citation>
    <scope>NUCLEOTIDE SEQUENCE [LARGE SCALE GENOMIC DNA]</scope>
    <source>
        <strain evidence="2 3">DSM 10524</strain>
    </source>
</reference>
<keyword evidence="3" id="KW-1185">Reference proteome</keyword>
<dbReference type="AlphaFoldDB" id="L9X6D2"/>
<dbReference type="STRING" id="1227497.C491_11718"/>
<dbReference type="Pfam" id="PF24035">
    <property type="entry name" value="DUF7344"/>
    <property type="match status" value="1"/>
</dbReference>
<dbReference type="eggNOG" id="arCOG03828">
    <property type="taxonomic scope" value="Archaea"/>
</dbReference>
<feature type="domain" description="DUF7344" evidence="1">
    <location>
        <begin position="5"/>
        <end position="62"/>
    </location>
</feature>
<evidence type="ECO:0000313" key="3">
    <source>
        <dbReference type="Proteomes" id="UP000011688"/>
    </source>
</evidence>
<sequence length="88" mass="9777">MYSTERTTLTALARRIESRTEVGRSDGETGTAASRRRIEIALAHDHLPRLADHGVIAYDPSTLEVVLTADFETRRLLEAVLESDVAVR</sequence>
<proteinExistence type="predicted"/>
<dbReference type="InterPro" id="IPR055768">
    <property type="entry name" value="DUF7344"/>
</dbReference>
<dbReference type="Proteomes" id="UP000011688">
    <property type="component" value="Unassembled WGS sequence"/>
</dbReference>
<protein>
    <recommendedName>
        <fullName evidence="1">DUF7344 domain-containing protein</fullName>
    </recommendedName>
</protein>
<dbReference type="EMBL" id="AOIB01000025">
    <property type="protein sequence ID" value="ELY57167.1"/>
    <property type="molecule type" value="Genomic_DNA"/>
</dbReference>
<accession>L9X6D2</accession>